<evidence type="ECO:0000313" key="1">
    <source>
        <dbReference type="EMBL" id="KAJ8723139.1"/>
    </source>
</evidence>
<evidence type="ECO:0000313" key="2">
    <source>
        <dbReference type="Proteomes" id="UP001231649"/>
    </source>
</evidence>
<dbReference type="Proteomes" id="UP001231649">
    <property type="component" value="Chromosome 14"/>
</dbReference>
<accession>A0ACC2QQ39</accession>
<dbReference type="EMBL" id="CM056790">
    <property type="protein sequence ID" value="KAJ8723139.1"/>
    <property type="molecule type" value="Genomic_DNA"/>
</dbReference>
<reference evidence="1" key="1">
    <citation type="submission" date="2023-03" db="EMBL/GenBank/DDBJ databases">
        <title>Chromosome-level genomes of two armyworms, Mythimna separata and Mythimna loreyi, provide insights into the biosynthesis and reception of sex pheromones.</title>
        <authorList>
            <person name="Zhao H."/>
        </authorList>
    </citation>
    <scope>NUCLEOTIDE SEQUENCE</scope>
    <source>
        <strain evidence="1">BeijingLab</strain>
    </source>
</reference>
<comment type="caution">
    <text evidence="1">The sequence shown here is derived from an EMBL/GenBank/DDBJ whole genome shotgun (WGS) entry which is preliminary data.</text>
</comment>
<gene>
    <name evidence="1" type="ORF">PYW08_003051</name>
</gene>
<sequence length="114" mass="13880">MIFAHQKKSSRCYFSLTHPDDYILVHIKKRSHRSSVLYSKSKPLLPERLQPLQPIHLVWLYNYLRSRLYTLILASIYLQTFLREDFWPKGVLYRRFRGRLRDTTQRNTTPMLRV</sequence>
<organism evidence="1 2">
    <name type="scientific">Mythimna loreyi</name>
    <dbReference type="NCBI Taxonomy" id="667449"/>
    <lineage>
        <taxon>Eukaryota</taxon>
        <taxon>Metazoa</taxon>
        <taxon>Ecdysozoa</taxon>
        <taxon>Arthropoda</taxon>
        <taxon>Hexapoda</taxon>
        <taxon>Insecta</taxon>
        <taxon>Pterygota</taxon>
        <taxon>Neoptera</taxon>
        <taxon>Endopterygota</taxon>
        <taxon>Lepidoptera</taxon>
        <taxon>Glossata</taxon>
        <taxon>Ditrysia</taxon>
        <taxon>Noctuoidea</taxon>
        <taxon>Noctuidae</taxon>
        <taxon>Noctuinae</taxon>
        <taxon>Hadenini</taxon>
        <taxon>Mythimna</taxon>
    </lineage>
</organism>
<proteinExistence type="predicted"/>
<name>A0ACC2QQ39_9NEOP</name>
<protein>
    <submittedName>
        <fullName evidence="1">Uncharacterized protein</fullName>
    </submittedName>
</protein>
<keyword evidence="2" id="KW-1185">Reference proteome</keyword>